<gene>
    <name evidence="11" type="ORF">JRQ81_011594</name>
</gene>
<dbReference type="PROSITE" id="PS50835">
    <property type="entry name" value="IG_LIKE"/>
    <property type="match status" value="2"/>
</dbReference>
<dbReference type="Pfam" id="PF07686">
    <property type="entry name" value="V-set"/>
    <property type="match status" value="2"/>
</dbReference>
<dbReference type="Pfam" id="PF07679">
    <property type="entry name" value="I-set"/>
    <property type="match status" value="1"/>
</dbReference>
<sequence>MINRTLKGCAEGNGIEGFMLTAPASLTVPRGRCLLIPCQFTYRSDSSSPNENFFAYWFKDKEGPKYCFRDALSSLCVPGLLVATNDDAELVERTAVYRFYLVGNANKGNCSLLITDAQLEDEGSYYFRIIGGGGLKFSYSPQFQDGCNVFKNSLVPGNVLVFGAIRESQLRCLWKMSNIPEYPLSERLSAGVFFSTFPVDFQHTIKLDRPGSISLVGLSSKKKDLGTKIVQEGDTIRLLCTAKSRPDPTLTWRKDGENIGLLQQGKESAYEIPSATSRDAGKYECQAENELGSAKESIQLIVQYPPRFVMFSFSQSLGKDPSLTQDFPREISSLANGSRLNVQGGDSLELLCQAYSDPPVATVWITPTLEKIQDDRLELVNLTIKDEGQYLCQADNFLGSAQGVLTLSITFSGAPNETLPANVGLLLLILLGVNKHSRADALTKSIWKDCNKTAITPKGDSTSESRVTKTRVLRREDMSRSIEIWMLGLVSAALLWEGLQCDRTEYRINVPIMVSVQEGLCVTIPCKFTYDTNDSSTDSPLYGYWYREGEYMADAAVATNDNLKRIEEDAQGRFHLSEEVGRGNCSLIISDARGTDQKNYYFRMEKEPGAKFTYINYPHRQPFVNVTKLENPKIQMPGKLQEGHQVNITCTAPESCSWKRPHISWKGRPVHLRPGIPAAQANNFKDHISVLNFVPSAADDGQELTSLVTYGEGLNPLHRHETVLLNVNWSRNETRKCVDLSPTIPLMLVLCLNK</sequence>
<dbReference type="FunFam" id="2.60.40.10:FF:000032">
    <property type="entry name" value="palladin isoform X1"/>
    <property type="match status" value="1"/>
</dbReference>
<evidence type="ECO:0000256" key="6">
    <source>
        <dbReference type="ARBA" id="ARBA00023136"/>
    </source>
</evidence>
<organism evidence="11 12">
    <name type="scientific">Phrynocephalus forsythii</name>
    <dbReference type="NCBI Taxonomy" id="171643"/>
    <lineage>
        <taxon>Eukaryota</taxon>
        <taxon>Metazoa</taxon>
        <taxon>Chordata</taxon>
        <taxon>Craniata</taxon>
        <taxon>Vertebrata</taxon>
        <taxon>Euteleostomi</taxon>
        <taxon>Lepidosauria</taxon>
        <taxon>Squamata</taxon>
        <taxon>Bifurcata</taxon>
        <taxon>Unidentata</taxon>
        <taxon>Episquamata</taxon>
        <taxon>Toxicofera</taxon>
        <taxon>Iguania</taxon>
        <taxon>Acrodonta</taxon>
        <taxon>Agamidae</taxon>
        <taxon>Agaminae</taxon>
        <taxon>Phrynocephalus</taxon>
    </lineage>
</organism>
<evidence type="ECO:0000256" key="8">
    <source>
        <dbReference type="ARBA" id="ARBA00023319"/>
    </source>
</evidence>
<dbReference type="PANTHER" id="PTHR12035:SF125">
    <property type="entry name" value="SIALIC ACID-BINDING IG-LIKE LECTIN 5"/>
    <property type="match status" value="1"/>
</dbReference>
<evidence type="ECO:0000256" key="9">
    <source>
        <dbReference type="ARBA" id="ARBA00038361"/>
    </source>
</evidence>
<dbReference type="SMART" id="SM00409">
    <property type="entry name" value="IG"/>
    <property type="match status" value="5"/>
</dbReference>
<dbReference type="OrthoDB" id="9047639at2759"/>
<dbReference type="Gene3D" id="2.60.40.10">
    <property type="entry name" value="Immunoglobulins"/>
    <property type="match status" value="5"/>
</dbReference>
<evidence type="ECO:0000256" key="5">
    <source>
        <dbReference type="ARBA" id="ARBA00022989"/>
    </source>
</evidence>
<keyword evidence="3" id="KW-0430">Lectin</keyword>
<feature type="domain" description="Ig-like" evidence="10">
    <location>
        <begin position="210"/>
        <end position="301"/>
    </location>
</feature>
<dbReference type="InterPro" id="IPR013106">
    <property type="entry name" value="Ig_V-set"/>
</dbReference>
<dbReference type="GO" id="GO:0030246">
    <property type="term" value="F:carbohydrate binding"/>
    <property type="evidence" value="ECO:0007669"/>
    <property type="project" value="UniProtKB-KW"/>
</dbReference>
<evidence type="ECO:0000259" key="10">
    <source>
        <dbReference type="PROSITE" id="PS50835"/>
    </source>
</evidence>
<evidence type="ECO:0000256" key="2">
    <source>
        <dbReference type="ARBA" id="ARBA00022692"/>
    </source>
</evidence>
<keyword evidence="6" id="KW-0472">Membrane</keyword>
<dbReference type="InterPro" id="IPR013098">
    <property type="entry name" value="Ig_I-set"/>
</dbReference>
<evidence type="ECO:0000256" key="1">
    <source>
        <dbReference type="ARBA" id="ARBA00004479"/>
    </source>
</evidence>
<reference evidence="11" key="1">
    <citation type="journal article" date="2023" name="DNA Res.">
        <title>Chromosome-level genome assembly of Phrynocephalus forsythii using third-generation DNA sequencing and Hi-C analysis.</title>
        <authorList>
            <person name="Qi Y."/>
            <person name="Zhao W."/>
            <person name="Zhao Y."/>
            <person name="Niu C."/>
            <person name="Cao S."/>
            <person name="Zhang Y."/>
        </authorList>
    </citation>
    <scope>NUCLEOTIDE SEQUENCE</scope>
    <source>
        <tissue evidence="11">Muscle</tissue>
    </source>
</reference>
<dbReference type="AlphaFoldDB" id="A0A9Q0X682"/>
<keyword evidence="12" id="KW-1185">Reference proteome</keyword>
<dbReference type="InterPro" id="IPR003598">
    <property type="entry name" value="Ig_sub2"/>
</dbReference>
<keyword evidence="4" id="KW-0130">Cell adhesion</keyword>
<dbReference type="SMART" id="SM00408">
    <property type="entry name" value="IGc2"/>
    <property type="match status" value="2"/>
</dbReference>
<dbReference type="GO" id="GO:0033691">
    <property type="term" value="F:sialic acid binding"/>
    <property type="evidence" value="ECO:0007669"/>
    <property type="project" value="TreeGrafter"/>
</dbReference>
<keyword evidence="2" id="KW-0812">Transmembrane</keyword>
<dbReference type="GO" id="GO:0007155">
    <property type="term" value="P:cell adhesion"/>
    <property type="evidence" value="ECO:0007669"/>
    <property type="project" value="UniProtKB-KW"/>
</dbReference>
<name>A0A9Q0X682_9SAUR</name>
<evidence type="ECO:0000256" key="4">
    <source>
        <dbReference type="ARBA" id="ARBA00022889"/>
    </source>
</evidence>
<protein>
    <recommendedName>
        <fullName evidence="10">Ig-like domain-containing protein</fullName>
    </recommendedName>
</protein>
<dbReference type="InterPro" id="IPR036179">
    <property type="entry name" value="Ig-like_dom_sf"/>
</dbReference>
<evidence type="ECO:0000313" key="12">
    <source>
        <dbReference type="Proteomes" id="UP001142489"/>
    </source>
</evidence>
<evidence type="ECO:0000256" key="7">
    <source>
        <dbReference type="ARBA" id="ARBA00023157"/>
    </source>
</evidence>
<comment type="similarity">
    <text evidence="9">Belongs to the immunoglobulin superfamily. SIGLEC (sialic acid binding Ig-like lectin) family.</text>
</comment>
<comment type="caution">
    <text evidence="11">The sequence shown here is derived from an EMBL/GenBank/DDBJ whole genome shotgun (WGS) entry which is preliminary data.</text>
</comment>
<evidence type="ECO:0000256" key="3">
    <source>
        <dbReference type="ARBA" id="ARBA00022734"/>
    </source>
</evidence>
<evidence type="ECO:0000313" key="11">
    <source>
        <dbReference type="EMBL" id="KAJ7304072.1"/>
    </source>
</evidence>
<keyword evidence="8" id="KW-0393">Immunoglobulin domain</keyword>
<dbReference type="InterPro" id="IPR003599">
    <property type="entry name" value="Ig_sub"/>
</dbReference>
<dbReference type="InterPro" id="IPR007110">
    <property type="entry name" value="Ig-like_dom"/>
</dbReference>
<comment type="subcellular location">
    <subcellularLocation>
        <location evidence="1">Membrane</location>
        <topology evidence="1">Single-pass type I membrane protein</topology>
    </subcellularLocation>
</comment>
<dbReference type="InterPro" id="IPR051036">
    <property type="entry name" value="SIGLEC"/>
</dbReference>
<proteinExistence type="inferred from homology"/>
<dbReference type="Proteomes" id="UP001142489">
    <property type="component" value="Unassembled WGS sequence"/>
</dbReference>
<accession>A0A9Q0X682</accession>
<dbReference type="SUPFAM" id="SSF48726">
    <property type="entry name" value="Immunoglobulin"/>
    <property type="match status" value="5"/>
</dbReference>
<dbReference type="InterPro" id="IPR013783">
    <property type="entry name" value="Ig-like_fold"/>
</dbReference>
<dbReference type="GO" id="GO:0005886">
    <property type="term" value="C:plasma membrane"/>
    <property type="evidence" value="ECO:0007669"/>
    <property type="project" value="TreeGrafter"/>
</dbReference>
<feature type="domain" description="Ig-like" evidence="10">
    <location>
        <begin position="328"/>
        <end position="410"/>
    </location>
</feature>
<keyword evidence="5" id="KW-1133">Transmembrane helix</keyword>
<dbReference type="PANTHER" id="PTHR12035">
    <property type="entry name" value="SIALIC ACID BINDING IMMUNOGLOBULIN-LIKE LECTIN"/>
    <property type="match status" value="1"/>
</dbReference>
<keyword evidence="7" id="KW-1015">Disulfide bond</keyword>
<dbReference type="EMBL" id="JAPFRF010000023">
    <property type="protein sequence ID" value="KAJ7304072.1"/>
    <property type="molecule type" value="Genomic_DNA"/>
</dbReference>